<evidence type="ECO:0000313" key="2">
    <source>
        <dbReference type="Proteomes" id="UP001168338"/>
    </source>
</evidence>
<sequence>MKGDLLIEWRRAAPPRHPERDAAFRAILADLKSRLEERGVWVAILETPLPRDAAGQVLMNGAPVEELVPVQGCDEGCSGCTGGGAGSGRPACEEMPEPLLRLAALRASGMKR</sequence>
<keyword evidence="2" id="KW-1185">Reference proteome</keyword>
<proteinExistence type="predicted"/>
<comment type="caution">
    <text evidence="1">The sequence shown here is derived from an EMBL/GenBank/DDBJ whole genome shotgun (WGS) entry which is preliminary data.</text>
</comment>
<organism evidence="1 2">
    <name type="scientific">Methanoculleus frigidifontis</name>
    <dbReference type="NCBI Taxonomy" id="2584085"/>
    <lineage>
        <taxon>Archaea</taxon>
        <taxon>Methanobacteriati</taxon>
        <taxon>Methanobacteriota</taxon>
        <taxon>Stenosarchaea group</taxon>
        <taxon>Methanomicrobia</taxon>
        <taxon>Methanomicrobiales</taxon>
        <taxon>Methanomicrobiaceae</taxon>
        <taxon>Methanoculleus</taxon>
    </lineage>
</organism>
<name>A0ABT8MA41_9EURY</name>
<gene>
    <name evidence="1" type="ORF">FGU65_07865</name>
</gene>
<accession>A0ABT8MA41</accession>
<reference evidence="1" key="1">
    <citation type="submission" date="2019-05" db="EMBL/GenBank/DDBJ databases">
        <title>Methanoculleus sp. FWC-SCC1, a methanogenic archaeon isolated from deep marine cold seep.</title>
        <authorList>
            <person name="Chen Y.-W."/>
            <person name="Chen S.-C."/>
            <person name="Teng N.-H."/>
            <person name="Lai M.-C."/>
        </authorList>
    </citation>
    <scope>NUCLEOTIDE SEQUENCE</scope>
    <source>
        <strain evidence="1">FWC-SCC1</strain>
    </source>
</reference>
<dbReference type="Proteomes" id="UP001168338">
    <property type="component" value="Unassembled WGS sequence"/>
</dbReference>
<evidence type="ECO:0000313" key="1">
    <source>
        <dbReference type="EMBL" id="MDN7024801.1"/>
    </source>
</evidence>
<dbReference type="RefSeq" id="WP_301663916.1">
    <property type="nucleotide sequence ID" value="NZ_VCYH01000004.1"/>
</dbReference>
<protein>
    <submittedName>
        <fullName evidence="1">DUF2703 domain-containing protein</fullName>
    </submittedName>
</protein>
<dbReference type="EMBL" id="VCYH01000004">
    <property type="protein sequence ID" value="MDN7024801.1"/>
    <property type="molecule type" value="Genomic_DNA"/>
</dbReference>